<dbReference type="InterPro" id="IPR000871">
    <property type="entry name" value="Beta-lactam_class-A"/>
</dbReference>
<dbReference type="InterPro" id="IPR023650">
    <property type="entry name" value="Beta-lactam_class-A_AS"/>
</dbReference>
<reference evidence="9 10" key="1">
    <citation type="submission" date="2018-09" db="EMBL/GenBank/DDBJ databases">
        <authorList>
            <person name="Zhu H."/>
        </authorList>
    </citation>
    <scope>NUCLEOTIDE SEQUENCE [LARGE SCALE GENOMIC DNA]</scope>
    <source>
        <strain evidence="9 10">K1S02-6</strain>
    </source>
</reference>
<name>A0A418XI78_9PSED</name>
<dbReference type="Proteomes" id="UP000284021">
    <property type="component" value="Unassembled WGS sequence"/>
</dbReference>
<keyword evidence="5 6" id="KW-0046">Antibiotic resistance</keyword>
<dbReference type="PANTHER" id="PTHR35333:SF3">
    <property type="entry name" value="BETA-LACTAMASE-TYPE TRANSPEPTIDASE FOLD CONTAINING PROTEIN"/>
    <property type="match status" value="1"/>
</dbReference>
<dbReference type="GO" id="GO:0030655">
    <property type="term" value="P:beta-lactam antibiotic catabolic process"/>
    <property type="evidence" value="ECO:0007669"/>
    <property type="project" value="InterPro"/>
</dbReference>
<dbReference type="InterPro" id="IPR012338">
    <property type="entry name" value="Beta-lactam/transpept-like"/>
</dbReference>
<comment type="similarity">
    <text evidence="2 6">Belongs to the class-A beta-lactamase family.</text>
</comment>
<proteinExistence type="inferred from homology"/>
<evidence type="ECO:0000256" key="7">
    <source>
        <dbReference type="SAM" id="SignalP"/>
    </source>
</evidence>
<dbReference type="EMBL" id="QYUR01000002">
    <property type="protein sequence ID" value="RJG12160.1"/>
    <property type="molecule type" value="Genomic_DNA"/>
</dbReference>
<feature type="signal peptide" evidence="7">
    <location>
        <begin position="1"/>
        <end position="24"/>
    </location>
</feature>
<evidence type="ECO:0000259" key="8">
    <source>
        <dbReference type="Pfam" id="PF13354"/>
    </source>
</evidence>
<keyword evidence="7" id="KW-0732">Signal</keyword>
<accession>A0A418XI78</accession>
<dbReference type="PROSITE" id="PS51318">
    <property type="entry name" value="TAT"/>
    <property type="match status" value="1"/>
</dbReference>
<dbReference type="GO" id="GO:0046677">
    <property type="term" value="P:response to antibiotic"/>
    <property type="evidence" value="ECO:0007669"/>
    <property type="project" value="UniProtKB-UniRule"/>
</dbReference>
<dbReference type="PROSITE" id="PS00146">
    <property type="entry name" value="BETA_LACTAMASE_A"/>
    <property type="match status" value="1"/>
</dbReference>
<comment type="catalytic activity">
    <reaction evidence="1 6">
        <text>a beta-lactam + H2O = a substituted beta-amino acid</text>
        <dbReference type="Rhea" id="RHEA:20401"/>
        <dbReference type="ChEBI" id="CHEBI:15377"/>
        <dbReference type="ChEBI" id="CHEBI:35627"/>
        <dbReference type="ChEBI" id="CHEBI:140347"/>
        <dbReference type="EC" id="3.5.2.6"/>
    </reaction>
</comment>
<dbReference type="RefSeq" id="WP_119952502.1">
    <property type="nucleotide sequence ID" value="NZ_QYUR01000002.1"/>
</dbReference>
<dbReference type="PANTHER" id="PTHR35333">
    <property type="entry name" value="BETA-LACTAMASE"/>
    <property type="match status" value="1"/>
</dbReference>
<dbReference type="Gene3D" id="3.40.710.10">
    <property type="entry name" value="DD-peptidase/beta-lactamase superfamily"/>
    <property type="match status" value="1"/>
</dbReference>
<dbReference type="AlphaFoldDB" id="A0A418XI78"/>
<dbReference type="EC" id="3.5.2.6" evidence="3 6"/>
<evidence type="ECO:0000256" key="1">
    <source>
        <dbReference type="ARBA" id="ARBA00001526"/>
    </source>
</evidence>
<dbReference type="NCBIfam" id="NF033103">
    <property type="entry name" value="bla_class_A"/>
    <property type="match status" value="1"/>
</dbReference>
<evidence type="ECO:0000256" key="4">
    <source>
        <dbReference type="ARBA" id="ARBA00022801"/>
    </source>
</evidence>
<dbReference type="PRINTS" id="PR00118">
    <property type="entry name" value="BLACTAMASEA"/>
</dbReference>
<dbReference type="SUPFAM" id="SSF56601">
    <property type="entry name" value="beta-lactamase/transpeptidase-like"/>
    <property type="match status" value="1"/>
</dbReference>
<dbReference type="OrthoDB" id="9784149at2"/>
<evidence type="ECO:0000313" key="9">
    <source>
        <dbReference type="EMBL" id="RJG12160.1"/>
    </source>
</evidence>
<gene>
    <name evidence="9" type="primary">bla</name>
    <name evidence="9" type="ORF">D3879_02220</name>
</gene>
<dbReference type="InterPro" id="IPR006311">
    <property type="entry name" value="TAT_signal"/>
</dbReference>
<evidence type="ECO:0000256" key="3">
    <source>
        <dbReference type="ARBA" id="ARBA00012865"/>
    </source>
</evidence>
<evidence type="ECO:0000256" key="5">
    <source>
        <dbReference type="ARBA" id="ARBA00023251"/>
    </source>
</evidence>
<sequence length="292" mass="31369">MGHSPSRRTFLLAAAALPFASAWAAARPDAASAHLQLQQLERAFNGRLGLFALNTGHGAQLGYRATERFPVCSTFKVLLAAAILQRSTQTPGLMQQRIQYIKRDLVSYSPISEKHLETGMTVAELCAAAVQYSDNTASNLLMKLLGGPAGVTAYARSIGDAEFRLDRWETDLNTAIPGDPRDTSTPEAMGRSVQRLALGDALQAPQREQLQTWLRGNTTGATRIRAGVPSAWQVGDKTGTGDYGTTNDIAVLWPPQRAPVVVAVYVTQQAQDAKARNDVVASAARIVVGWLG</sequence>
<evidence type="ECO:0000256" key="2">
    <source>
        <dbReference type="ARBA" id="ARBA00009009"/>
    </source>
</evidence>
<dbReference type="InterPro" id="IPR045155">
    <property type="entry name" value="Beta-lactam_cat"/>
</dbReference>
<keyword evidence="10" id="KW-1185">Reference proteome</keyword>
<feature type="chain" id="PRO_5019046696" description="Beta-lactamase" evidence="7">
    <location>
        <begin position="25"/>
        <end position="292"/>
    </location>
</feature>
<dbReference type="GO" id="GO:0008800">
    <property type="term" value="F:beta-lactamase activity"/>
    <property type="evidence" value="ECO:0007669"/>
    <property type="project" value="UniProtKB-UniRule"/>
</dbReference>
<dbReference type="Pfam" id="PF13354">
    <property type="entry name" value="Beta-lactamase2"/>
    <property type="match status" value="1"/>
</dbReference>
<organism evidence="9 10">
    <name type="scientific">Pseudomonas cavernicola</name>
    <dbReference type="NCBI Taxonomy" id="2320866"/>
    <lineage>
        <taxon>Bacteria</taxon>
        <taxon>Pseudomonadati</taxon>
        <taxon>Pseudomonadota</taxon>
        <taxon>Gammaproteobacteria</taxon>
        <taxon>Pseudomonadales</taxon>
        <taxon>Pseudomonadaceae</taxon>
        <taxon>Pseudomonas</taxon>
    </lineage>
</organism>
<feature type="domain" description="Beta-lactamase class A catalytic" evidence="8">
    <location>
        <begin position="50"/>
        <end position="266"/>
    </location>
</feature>
<evidence type="ECO:0000256" key="6">
    <source>
        <dbReference type="RuleBase" id="RU361140"/>
    </source>
</evidence>
<evidence type="ECO:0000313" key="10">
    <source>
        <dbReference type="Proteomes" id="UP000284021"/>
    </source>
</evidence>
<protein>
    <recommendedName>
        <fullName evidence="3 6">Beta-lactamase</fullName>
        <ecNumber evidence="3 6">3.5.2.6</ecNumber>
    </recommendedName>
</protein>
<comment type="caution">
    <text evidence="9">The sequence shown here is derived from an EMBL/GenBank/DDBJ whole genome shotgun (WGS) entry which is preliminary data.</text>
</comment>
<keyword evidence="4 6" id="KW-0378">Hydrolase</keyword>